<protein>
    <submittedName>
        <fullName evidence="1">Uncharacterized protein</fullName>
    </submittedName>
</protein>
<dbReference type="AlphaFoldDB" id="A0A2A6CRN1"/>
<sequence>MLTSPDSDMPNPRKSPLRIPNRISLQIILQTTASSHYICTCKPDDTVTKSRCTLSNLPALSPSLTGERACGMRREADSTGGHSRVLVRKCKQSNMFMISSPICLFSGRLEEPGVLLSDASSLGHTRLRLRHAVDALQADQIQIVQPYIGRHGKAVT</sequence>
<proteinExistence type="predicted"/>
<dbReference type="EnsemblMetazoa" id="PPA44675.1">
    <property type="protein sequence ID" value="PPA44675.1"/>
    <property type="gene ID" value="WBGene00283044"/>
</dbReference>
<evidence type="ECO:0000313" key="1">
    <source>
        <dbReference type="EnsemblMetazoa" id="PPA44675.1"/>
    </source>
</evidence>
<evidence type="ECO:0000313" key="2">
    <source>
        <dbReference type="Proteomes" id="UP000005239"/>
    </source>
</evidence>
<accession>A0A2A6CRN1</accession>
<reference evidence="2" key="1">
    <citation type="journal article" date="2008" name="Nat. Genet.">
        <title>The Pristionchus pacificus genome provides a unique perspective on nematode lifestyle and parasitism.</title>
        <authorList>
            <person name="Dieterich C."/>
            <person name="Clifton S.W."/>
            <person name="Schuster L.N."/>
            <person name="Chinwalla A."/>
            <person name="Delehaunty K."/>
            <person name="Dinkelacker I."/>
            <person name="Fulton L."/>
            <person name="Fulton R."/>
            <person name="Godfrey J."/>
            <person name="Minx P."/>
            <person name="Mitreva M."/>
            <person name="Roeseler W."/>
            <person name="Tian H."/>
            <person name="Witte H."/>
            <person name="Yang S.P."/>
            <person name="Wilson R.K."/>
            <person name="Sommer R.J."/>
        </authorList>
    </citation>
    <scope>NUCLEOTIDE SEQUENCE [LARGE SCALE GENOMIC DNA]</scope>
    <source>
        <strain evidence="2">PS312</strain>
    </source>
</reference>
<dbReference type="Proteomes" id="UP000005239">
    <property type="component" value="Unassembled WGS sequence"/>
</dbReference>
<name>A0A2A6CRN1_PRIPA</name>
<reference evidence="1" key="2">
    <citation type="submission" date="2022-06" db="UniProtKB">
        <authorList>
            <consortium name="EnsemblMetazoa"/>
        </authorList>
    </citation>
    <scope>IDENTIFICATION</scope>
    <source>
        <strain evidence="1">PS312</strain>
    </source>
</reference>
<accession>A0A8R1Z3K0</accession>
<keyword evidence="2" id="KW-1185">Reference proteome</keyword>
<gene>
    <name evidence="1" type="primary">WBGene00283044</name>
</gene>
<organism evidence="1 2">
    <name type="scientific">Pristionchus pacificus</name>
    <name type="common">Parasitic nematode worm</name>
    <dbReference type="NCBI Taxonomy" id="54126"/>
    <lineage>
        <taxon>Eukaryota</taxon>
        <taxon>Metazoa</taxon>
        <taxon>Ecdysozoa</taxon>
        <taxon>Nematoda</taxon>
        <taxon>Chromadorea</taxon>
        <taxon>Rhabditida</taxon>
        <taxon>Rhabditina</taxon>
        <taxon>Diplogasteromorpha</taxon>
        <taxon>Diplogasteroidea</taxon>
        <taxon>Neodiplogasteridae</taxon>
        <taxon>Pristionchus</taxon>
    </lineage>
</organism>